<evidence type="ECO:0000313" key="10">
    <source>
        <dbReference type="Proteomes" id="UP000188273"/>
    </source>
</evidence>
<dbReference type="HAMAP" id="MF_00223">
    <property type="entry name" value="FolE"/>
    <property type="match status" value="1"/>
</dbReference>
<dbReference type="GO" id="GO:0005525">
    <property type="term" value="F:GTP binding"/>
    <property type="evidence" value="ECO:0007669"/>
    <property type="project" value="UniProtKB-KW"/>
</dbReference>
<dbReference type="InterPro" id="IPR018234">
    <property type="entry name" value="GTP_CycHdrlase_I_CS"/>
</dbReference>
<dbReference type="GO" id="GO:0006730">
    <property type="term" value="P:one-carbon metabolic process"/>
    <property type="evidence" value="ECO:0007669"/>
    <property type="project" value="UniProtKB-UniRule"/>
</dbReference>
<keyword evidence="7" id="KW-0862">Zinc</keyword>
<dbReference type="EC" id="3.5.4.16" evidence="7"/>
<dbReference type="GO" id="GO:0046654">
    <property type="term" value="P:tetrahydrofolate biosynthetic process"/>
    <property type="evidence" value="ECO:0007669"/>
    <property type="project" value="UniProtKB-UniRule"/>
</dbReference>
<evidence type="ECO:0000256" key="1">
    <source>
        <dbReference type="ARBA" id="ARBA00001052"/>
    </source>
</evidence>
<keyword evidence="7" id="KW-0342">GTP-binding</keyword>
<evidence type="ECO:0000256" key="6">
    <source>
        <dbReference type="ARBA" id="ARBA00022801"/>
    </source>
</evidence>
<comment type="pathway">
    <text evidence="2 7">Cofactor biosynthesis; 7,8-dihydroneopterin triphosphate biosynthesis; 7,8-dihydroneopterin triphosphate from GTP: step 1/1.</text>
</comment>
<dbReference type="Gene3D" id="3.30.1130.10">
    <property type="match status" value="1"/>
</dbReference>
<reference evidence="10" key="1">
    <citation type="submission" date="2017-02" db="EMBL/GenBank/DDBJ databases">
        <title>Comparative genomics and description of representatives of a novel lineage of planctomycetes thriving in anoxic sediments.</title>
        <authorList>
            <person name="Spring S."/>
            <person name="Bunk B."/>
            <person name="Sproer C."/>
            <person name="Klenk H.-P."/>
        </authorList>
    </citation>
    <scope>NUCLEOTIDE SEQUENCE [LARGE SCALE GENOMIC DNA]</scope>
    <source>
        <strain evidence="10">L21-RPul-D3</strain>
    </source>
</reference>
<sequence length="197" mass="22097">MSEDKNKTIDHKRIEAAVREILLAIGEDPDREGLAETPQRVARMYEEVFSGLGHQPSEHTDKLFHEDYNEIVVLRDIAFSSTCEHHLMPFSGKAHIAYLPDKHIIGLSKLARVFDCFAKRPQVQERLTIQAADFLMERLRPKGVAVVVEASHSCMTVRGAKKPGSFMVTSALRGIFIKDQRSRSEVMSLIRGAGGVQ</sequence>
<keyword evidence="7" id="KW-0547">Nucleotide-binding</keyword>
<dbReference type="PROSITE" id="PS00860">
    <property type="entry name" value="GTP_CYCLOHYDROL_1_2"/>
    <property type="match status" value="1"/>
</dbReference>
<dbReference type="FunFam" id="3.30.1130.10:FF:000001">
    <property type="entry name" value="GTP cyclohydrolase 1"/>
    <property type="match status" value="1"/>
</dbReference>
<evidence type="ECO:0000256" key="4">
    <source>
        <dbReference type="ARBA" id="ARBA00011857"/>
    </source>
</evidence>
<dbReference type="GO" id="GO:0005737">
    <property type="term" value="C:cytoplasm"/>
    <property type="evidence" value="ECO:0007669"/>
    <property type="project" value="TreeGrafter"/>
</dbReference>
<keyword evidence="7" id="KW-0479">Metal-binding</keyword>
<dbReference type="RefSeq" id="WP_077539337.1">
    <property type="nucleotide sequence ID" value="NZ_CP019633.1"/>
</dbReference>
<feature type="binding site" evidence="7">
    <location>
        <position position="154"/>
    </location>
    <ligand>
        <name>Zn(2+)</name>
        <dbReference type="ChEBI" id="CHEBI:29105"/>
    </ligand>
</feature>
<dbReference type="PROSITE" id="PS00859">
    <property type="entry name" value="GTP_CYCLOHYDROL_1_1"/>
    <property type="match status" value="1"/>
</dbReference>
<comment type="catalytic activity">
    <reaction evidence="1 7">
        <text>GTP + H2O = 7,8-dihydroneopterin 3'-triphosphate + formate + H(+)</text>
        <dbReference type="Rhea" id="RHEA:17473"/>
        <dbReference type="ChEBI" id="CHEBI:15377"/>
        <dbReference type="ChEBI" id="CHEBI:15378"/>
        <dbReference type="ChEBI" id="CHEBI:15740"/>
        <dbReference type="ChEBI" id="CHEBI:37565"/>
        <dbReference type="ChEBI" id="CHEBI:58462"/>
        <dbReference type="EC" id="3.5.4.16"/>
    </reaction>
</comment>
<feature type="binding site" evidence="7">
    <location>
        <position position="86"/>
    </location>
    <ligand>
        <name>Zn(2+)</name>
        <dbReference type="ChEBI" id="CHEBI:29105"/>
    </ligand>
</feature>
<dbReference type="STRING" id="1940790.L21SP3_00663"/>
<dbReference type="PANTHER" id="PTHR11109">
    <property type="entry name" value="GTP CYCLOHYDROLASE I"/>
    <property type="match status" value="1"/>
</dbReference>
<dbReference type="FunFam" id="1.10.286.10:FF:000001">
    <property type="entry name" value="GTP cyclohydrolase 1"/>
    <property type="match status" value="1"/>
</dbReference>
<evidence type="ECO:0000256" key="7">
    <source>
        <dbReference type="HAMAP-Rule" id="MF_00223"/>
    </source>
</evidence>
<dbReference type="Pfam" id="PF01227">
    <property type="entry name" value="GTP_cyclohydroI"/>
    <property type="match status" value="1"/>
</dbReference>
<keyword evidence="5 7" id="KW-0554">One-carbon metabolism</keyword>
<dbReference type="InterPro" id="IPR020602">
    <property type="entry name" value="GTP_CycHdrlase_I_dom"/>
</dbReference>
<dbReference type="PANTHER" id="PTHR11109:SF7">
    <property type="entry name" value="GTP CYCLOHYDROLASE 1"/>
    <property type="match status" value="1"/>
</dbReference>
<evidence type="ECO:0000313" key="9">
    <source>
        <dbReference type="EMBL" id="AQQ08870.1"/>
    </source>
</evidence>
<dbReference type="GO" id="GO:0008270">
    <property type="term" value="F:zinc ion binding"/>
    <property type="evidence" value="ECO:0007669"/>
    <property type="project" value="UniProtKB-UniRule"/>
</dbReference>
<dbReference type="Proteomes" id="UP000188273">
    <property type="component" value="Chromosome"/>
</dbReference>
<name>A0A1Q2HND5_9BACT</name>
<dbReference type="SUPFAM" id="SSF55620">
    <property type="entry name" value="Tetrahydrobiopterin biosynthesis enzymes-like"/>
    <property type="match status" value="1"/>
</dbReference>
<dbReference type="UniPathway" id="UPA00848">
    <property type="reaction ID" value="UER00151"/>
</dbReference>
<accession>A0A1Q2HND5</accession>
<keyword evidence="10" id="KW-1185">Reference proteome</keyword>
<dbReference type="OrthoDB" id="9801207at2"/>
<dbReference type="AlphaFoldDB" id="A0A1Q2HND5"/>
<evidence type="ECO:0000256" key="2">
    <source>
        <dbReference type="ARBA" id="ARBA00005080"/>
    </source>
</evidence>
<protein>
    <recommendedName>
        <fullName evidence="7">GTP cyclohydrolase 1</fullName>
        <ecNumber evidence="7">3.5.4.16</ecNumber>
    </recommendedName>
    <alternativeName>
        <fullName evidence="7">GTP cyclohydrolase I</fullName>
        <shortName evidence="7">GTP-CH-I</shortName>
    </alternativeName>
</protein>
<evidence type="ECO:0000259" key="8">
    <source>
        <dbReference type="Pfam" id="PF01227"/>
    </source>
</evidence>
<comment type="subunit">
    <text evidence="7">Homopolymer.</text>
</comment>
<feature type="domain" description="GTP cyclohydrolase I" evidence="8">
    <location>
        <begin position="14"/>
        <end position="191"/>
    </location>
</feature>
<evidence type="ECO:0000256" key="5">
    <source>
        <dbReference type="ARBA" id="ARBA00022563"/>
    </source>
</evidence>
<dbReference type="InterPro" id="IPR001474">
    <property type="entry name" value="GTP_CycHdrlase_I"/>
</dbReference>
<dbReference type="NCBIfam" id="NF006825">
    <property type="entry name" value="PRK09347.1-2"/>
    <property type="match status" value="1"/>
</dbReference>
<dbReference type="InterPro" id="IPR043133">
    <property type="entry name" value="GTP-CH-I_C/QueF"/>
</dbReference>
<dbReference type="NCBIfam" id="TIGR00063">
    <property type="entry name" value="folE"/>
    <property type="match status" value="1"/>
</dbReference>
<dbReference type="KEGG" id="pbu:L21SP3_00663"/>
<comment type="subunit">
    <text evidence="4">Toroid-shaped homodecamer, composed of two pentamers of five dimers.</text>
</comment>
<dbReference type="GO" id="GO:0006729">
    <property type="term" value="P:tetrahydrobiopterin biosynthetic process"/>
    <property type="evidence" value="ECO:0007669"/>
    <property type="project" value="TreeGrafter"/>
</dbReference>
<feature type="binding site" evidence="7">
    <location>
        <position position="83"/>
    </location>
    <ligand>
        <name>Zn(2+)</name>
        <dbReference type="ChEBI" id="CHEBI:29105"/>
    </ligand>
</feature>
<organism evidence="9 10">
    <name type="scientific">Sedimentisphaera cyanobacteriorum</name>
    <dbReference type="NCBI Taxonomy" id="1940790"/>
    <lineage>
        <taxon>Bacteria</taxon>
        <taxon>Pseudomonadati</taxon>
        <taxon>Planctomycetota</taxon>
        <taxon>Phycisphaerae</taxon>
        <taxon>Sedimentisphaerales</taxon>
        <taxon>Sedimentisphaeraceae</taxon>
        <taxon>Sedimentisphaera</taxon>
    </lineage>
</organism>
<dbReference type="NCBIfam" id="NF006826">
    <property type="entry name" value="PRK09347.1-3"/>
    <property type="match status" value="1"/>
</dbReference>
<dbReference type="GO" id="GO:0003934">
    <property type="term" value="F:GTP cyclohydrolase I activity"/>
    <property type="evidence" value="ECO:0007669"/>
    <property type="project" value="UniProtKB-UniRule"/>
</dbReference>
<gene>
    <name evidence="7 9" type="primary">folE</name>
    <name evidence="9" type="ORF">L21SP3_00663</name>
</gene>
<dbReference type="InterPro" id="IPR043134">
    <property type="entry name" value="GTP-CH-I_N"/>
</dbReference>
<dbReference type="EMBL" id="CP019633">
    <property type="protein sequence ID" value="AQQ08870.1"/>
    <property type="molecule type" value="Genomic_DNA"/>
</dbReference>
<dbReference type="Gene3D" id="1.10.286.10">
    <property type="match status" value="1"/>
</dbReference>
<evidence type="ECO:0000256" key="3">
    <source>
        <dbReference type="ARBA" id="ARBA00008085"/>
    </source>
</evidence>
<proteinExistence type="inferred from homology"/>
<keyword evidence="6 7" id="KW-0378">Hydrolase</keyword>
<comment type="similarity">
    <text evidence="3 7">Belongs to the GTP cyclohydrolase I family.</text>
</comment>